<dbReference type="Proteomes" id="UP001140949">
    <property type="component" value="Unassembled WGS sequence"/>
</dbReference>
<feature type="region of interest" description="Disordered" evidence="8">
    <location>
        <begin position="94"/>
        <end position="167"/>
    </location>
</feature>
<dbReference type="PANTHER" id="PTHR31044:SF25">
    <property type="entry name" value="PLASMODESMATA CALLOSE-BINDING PROTEIN 3"/>
    <property type="match status" value="1"/>
</dbReference>
<name>A0AAX6ELC2_IRIPA</name>
<reference evidence="12" key="2">
    <citation type="submission" date="2023-04" db="EMBL/GenBank/DDBJ databases">
        <authorList>
            <person name="Bruccoleri R.E."/>
            <person name="Oakeley E.J."/>
            <person name="Faust A.-M."/>
            <person name="Dessus-Babus S."/>
            <person name="Altorfer M."/>
            <person name="Burckhardt D."/>
            <person name="Oertli M."/>
            <person name="Naumann U."/>
            <person name="Petersen F."/>
            <person name="Wong J."/>
        </authorList>
    </citation>
    <scope>NUCLEOTIDE SEQUENCE</scope>
    <source>
        <strain evidence="12">GSM-AAB239-AS_SAM_17_03QT</strain>
        <tissue evidence="12">Leaf</tissue>
    </source>
</reference>
<dbReference type="PANTHER" id="PTHR31044">
    <property type="entry name" value="BETA-1,3 GLUCANASE"/>
    <property type="match status" value="1"/>
</dbReference>
<keyword evidence="2" id="KW-1003">Cell membrane</keyword>
<keyword evidence="9" id="KW-0812">Transmembrane</keyword>
<reference evidence="12" key="1">
    <citation type="journal article" date="2023" name="GigaByte">
        <title>Genome assembly of the bearded iris, Iris pallida Lam.</title>
        <authorList>
            <person name="Bruccoleri R.E."/>
            <person name="Oakeley E.J."/>
            <person name="Faust A.M.E."/>
            <person name="Altorfer M."/>
            <person name="Dessus-Babus S."/>
            <person name="Burckhardt D."/>
            <person name="Oertli M."/>
            <person name="Naumann U."/>
            <person name="Petersen F."/>
            <person name="Wong J."/>
        </authorList>
    </citation>
    <scope>NUCLEOTIDE SEQUENCE</scope>
    <source>
        <strain evidence="12">GSM-AAB239-AS_SAM_17_03QT</strain>
    </source>
</reference>
<gene>
    <name evidence="12" type="ORF">M6B38_185005</name>
</gene>
<feature type="compositionally biased region" description="Polar residues" evidence="8">
    <location>
        <begin position="94"/>
        <end position="106"/>
    </location>
</feature>
<feature type="domain" description="X8" evidence="11">
    <location>
        <begin position="20"/>
        <end position="104"/>
    </location>
</feature>
<keyword evidence="3" id="KW-0336">GPI-anchor</keyword>
<keyword evidence="3" id="KW-0449">Lipoprotein</keyword>
<evidence type="ECO:0000259" key="11">
    <source>
        <dbReference type="SMART" id="SM00768"/>
    </source>
</evidence>
<keyword evidence="6" id="KW-1015">Disulfide bond</keyword>
<keyword evidence="9" id="KW-1133">Transmembrane helix</keyword>
<protein>
    <submittedName>
        <fullName evidence="12">PLASMODESMATA CALLOSE-BINDING PROTEIN 2-like</fullName>
    </submittedName>
</protein>
<accession>A0AAX6ELC2</accession>
<dbReference type="FunFam" id="1.20.58.1040:FF:000001">
    <property type="entry name" value="Glucan endo-1,3-beta-glucosidase 4"/>
    <property type="match status" value="1"/>
</dbReference>
<evidence type="ECO:0000256" key="7">
    <source>
        <dbReference type="ARBA" id="ARBA00023180"/>
    </source>
</evidence>
<dbReference type="InterPro" id="IPR044788">
    <property type="entry name" value="X8_dom_prot"/>
</dbReference>
<sequence>MAALVCLVVMLAIVGVSDGGWCVCRSDVGDSSLQKALDYACGAGADCTPVAQGGSCYSPNSVRAHCSYAVNSYYQRKGQSQQACDFSGAATLTNSDPSASTCTYPATSSGTGTSTSTTPSTSTNPSGSSSTTPSSTTPNTLTPSTGTGTGGGGGSGSGGVLGGLGPSGNSITDSSGYGLFPGAGMASLLISLAFAGLVMLRA</sequence>
<dbReference type="EMBL" id="JANAVB010035817">
    <property type="protein sequence ID" value="KAJ6804836.1"/>
    <property type="molecule type" value="Genomic_DNA"/>
</dbReference>
<dbReference type="Pfam" id="PF07983">
    <property type="entry name" value="X8"/>
    <property type="match status" value="1"/>
</dbReference>
<evidence type="ECO:0000313" key="13">
    <source>
        <dbReference type="Proteomes" id="UP001140949"/>
    </source>
</evidence>
<dbReference type="GO" id="GO:0009506">
    <property type="term" value="C:plasmodesma"/>
    <property type="evidence" value="ECO:0007669"/>
    <property type="project" value="UniProtKB-ARBA"/>
</dbReference>
<feature type="chain" id="PRO_5043321138" evidence="10">
    <location>
        <begin position="20"/>
        <end position="202"/>
    </location>
</feature>
<evidence type="ECO:0000256" key="10">
    <source>
        <dbReference type="SAM" id="SignalP"/>
    </source>
</evidence>
<evidence type="ECO:0000256" key="3">
    <source>
        <dbReference type="ARBA" id="ARBA00022622"/>
    </source>
</evidence>
<evidence type="ECO:0000256" key="9">
    <source>
        <dbReference type="SAM" id="Phobius"/>
    </source>
</evidence>
<dbReference type="SMART" id="SM00768">
    <property type="entry name" value="X8"/>
    <property type="match status" value="1"/>
</dbReference>
<evidence type="ECO:0000256" key="2">
    <source>
        <dbReference type="ARBA" id="ARBA00022475"/>
    </source>
</evidence>
<feature type="compositionally biased region" description="Low complexity" evidence="8">
    <location>
        <begin position="107"/>
        <end position="146"/>
    </location>
</feature>
<dbReference type="GO" id="GO:0098552">
    <property type="term" value="C:side of membrane"/>
    <property type="evidence" value="ECO:0007669"/>
    <property type="project" value="UniProtKB-KW"/>
</dbReference>
<comment type="subcellular location">
    <subcellularLocation>
        <location evidence="1">Cell membrane</location>
        <topology evidence="1">Lipid-anchor</topology>
        <topology evidence="1">GPI-anchor</topology>
    </subcellularLocation>
</comment>
<evidence type="ECO:0000256" key="1">
    <source>
        <dbReference type="ARBA" id="ARBA00004609"/>
    </source>
</evidence>
<feature type="transmembrane region" description="Helical" evidence="9">
    <location>
        <begin position="179"/>
        <end position="200"/>
    </location>
</feature>
<dbReference type="AlphaFoldDB" id="A0AAX6ELC2"/>
<evidence type="ECO:0000256" key="8">
    <source>
        <dbReference type="SAM" id="MobiDB-lite"/>
    </source>
</evidence>
<evidence type="ECO:0000256" key="4">
    <source>
        <dbReference type="ARBA" id="ARBA00022729"/>
    </source>
</evidence>
<keyword evidence="13" id="KW-1185">Reference proteome</keyword>
<evidence type="ECO:0000313" key="12">
    <source>
        <dbReference type="EMBL" id="KAJ6804836.1"/>
    </source>
</evidence>
<proteinExistence type="predicted"/>
<dbReference type="InterPro" id="IPR012946">
    <property type="entry name" value="X8"/>
</dbReference>
<evidence type="ECO:0000256" key="6">
    <source>
        <dbReference type="ARBA" id="ARBA00023157"/>
    </source>
</evidence>
<feature type="compositionally biased region" description="Gly residues" evidence="8">
    <location>
        <begin position="147"/>
        <end position="166"/>
    </location>
</feature>
<dbReference type="GO" id="GO:0005886">
    <property type="term" value="C:plasma membrane"/>
    <property type="evidence" value="ECO:0007669"/>
    <property type="project" value="UniProtKB-SubCell"/>
</dbReference>
<organism evidence="12 13">
    <name type="scientific">Iris pallida</name>
    <name type="common">Sweet iris</name>
    <dbReference type="NCBI Taxonomy" id="29817"/>
    <lineage>
        <taxon>Eukaryota</taxon>
        <taxon>Viridiplantae</taxon>
        <taxon>Streptophyta</taxon>
        <taxon>Embryophyta</taxon>
        <taxon>Tracheophyta</taxon>
        <taxon>Spermatophyta</taxon>
        <taxon>Magnoliopsida</taxon>
        <taxon>Liliopsida</taxon>
        <taxon>Asparagales</taxon>
        <taxon>Iridaceae</taxon>
        <taxon>Iridoideae</taxon>
        <taxon>Irideae</taxon>
        <taxon>Iris</taxon>
    </lineage>
</organism>
<keyword evidence="7" id="KW-0325">Glycoprotein</keyword>
<keyword evidence="5 9" id="KW-0472">Membrane</keyword>
<evidence type="ECO:0000256" key="5">
    <source>
        <dbReference type="ARBA" id="ARBA00023136"/>
    </source>
</evidence>
<comment type="caution">
    <text evidence="12">The sequence shown here is derived from an EMBL/GenBank/DDBJ whole genome shotgun (WGS) entry which is preliminary data.</text>
</comment>
<keyword evidence="4 10" id="KW-0732">Signal</keyword>
<feature type="signal peptide" evidence="10">
    <location>
        <begin position="1"/>
        <end position="19"/>
    </location>
</feature>
<dbReference type="Gene3D" id="1.20.58.1040">
    <property type="match status" value="1"/>
</dbReference>